<evidence type="ECO:0000256" key="7">
    <source>
        <dbReference type="SAM" id="Phobius"/>
    </source>
</evidence>
<feature type="transmembrane region" description="Helical" evidence="7">
    <location>
        <begin position="317"/>
        <end position="334"/>
    </location>
</feature>
<feature type="transmembrane region" description="Helical" evidence="7">
    <location>
        <begin position="156"/>
        <end position="177"/>
    </location>
</feature>
<dbReference type="Proteomes" id="UP001165082">
    <property type="component" value="Unassembled WGS sequence"/>
</dbReference>
<feature type="transmembrane region" description="Helical" evidence="7">
    <location>
        <begin position="20"/>
        <end position="41"/>
    </location>
</feature>
<dbReference type="Gene3D" id="1.20.1250.20">
    <property type="entry name" value="MFS general substrate transporter like domains"/>
    <property type="match status" value="1"/>
</dbReference>
<evidence type="ECO:0000313" key="9">
    <source>
        <dbReference type="EMBL" id="GMI03708.1"/>
    </source>
</evidence>
<dbReference type="PANTHER" id="PTHR23510">
    <property type="entry name" value="INNER MEMBRANE TRANSPORT PROTEIN YAJR"/>
    <property type="match status" value="1"/>
</dbReference>
<evidence type="ECO:0000256" key="3">
    <source>
        <dbReference type="ARBA" id="ARBA00022692"/>
    </source>
</evidence>
<feature type="transmembrane region" description="Helical" evidence="7">
    <location>
        <begin position="88"/>
        <end position="109"/>
    </location>
</feature>
<evidence type="ECO:0000259" key="8">
    <source>
        <dbReference type="PROSITE" id="PS50850"/>
    </source>
</evidence>
<feature type="compositionally biased region" description="Polar residues" evidence="6">
    <location>
        <begin position="467"/>
        <end position="481"/>
    </location>
</feature>
<dbReference type="InterPro" id="IPR051068">
    <property type="entry name" value="MFS_Domain-Containing_Protein"/>
</dbReference>
<dbReference type="GO" id="GO:0012505">
    <property type="term" value="C:endomembrane system"/>
    <property type="evidence" value="ECO:0007669"/>
    <property type="project" value="UniProtKB-SubCell"/>
</dbReference>
<gene>
    <name evidence="9" type="ORF">TrRE_jg7914</name>
</gene>
<dbReference type="AlphaFoldDB" id="A0A9W7C7P6"/>
<organism evidence="9 10">
    <name type="scientific">Triparma retinervis</name>
    <dbReference type="NCBI Taxonomy" id="2557542"/>
    <lineage>
        <taxon>Eukaryota</taxon>
        <taxon>Sar</taxon>
        <taxon>Stramenopiles</taxon>
        <taxon>Ochrophyta</taxon>
        <taxon>Bolidophyceae</taxon>
        <taxon>Parmales</taxon>
        <taxon>Triparmaceae</taxon>
        <taxon>Triparma</taxon>
    </lineage>
</organism>
<dbReference type="Pfam" id="PF07690">
    <property type="entry name" value="MFS_1"/>
    <property type="match status" value="1"/>
</dbReference>
<feature type="transmembrane region" description="Helical" evidence="7">
    <location>
        <begin position="288"/>
        <end position="310"/>
    </location>
</feature>
<evidence type="ECO:0000256" key="6">
    <source>
        <dbReference type="SAM" id="MobiDB-lite"/>
    </source>
</evidence>
<evidence type="ECO:0000256" key="4">
    <source>
        <dbReference type="ARBA" id="ARBA00022989"/>
    </source>
</evidence>
<evidence type="ECO:0000256" key="5">
    <source>
        <dbReference type="ARBA" id="ARBA00023136"/>
    </source>
</evidence>
<sequence length="539" mass="58238">MSEPSHAQLDNTGKNNYLPLFYFNVFFACVSFSIIMPSLSPYLERCGAGSPTFLAWVVCVYSIGEMVGSLLFGYLYNVAVRWDRSRGPRVVLCIVVLTGIVGSSLYLAADVLQMPYLVMWGRGLQGLWTGGQQSVEQAYLAFAAFPGERTELTSRLGTFAVLGFILGPAFGAMFTTVDTKFGKLIVDQYTAPGIFILFVGFAMFIATANRFRPSSISGREKVGSSSGVNLAGDVEEGDARNLAAGKPSTTAVTALLLIFFIHFYSFAVQETITTPLVLNLYDFEQYQVNVLFIAVGVLSLLTSAAVGVISRFVSDRSMLILSLVLGLIGSVLLIDDEENFLPLPRFFLGFGVITVAFPFGRNVTISIFSAVLGEVEQGFYMGLMLAVGAIPRALGPFWAILSLQLASGEGGRYHTYLEFMTSSALFCLSLLVVLVSYKTLIPFEEYFGVDGEGGVDGETKGLLGTPESRTQSPHAVSSSKRLNTRRSSFRPAMVSQIQGEFPSSNDLLSSSLLGSSSKDSRGGWGDRRKKVGGEGYGAL</sequence>
<feature type="region of interest" description="Disordered" evidence="6">
    <location>
        <begin position="458"/>
        <end position="487"/>
    </location>
</feature>
<dbReference type="GO" id="GO:0005765">
    <property type="term" value="C:lysosomal membrane"/>
    <property type="evidence" value="ECO:0007669"/>
    <property type="project" value="TreeGrafter"/>
</dbReference>
<feature type="transmembrane region" description="Helical" evidence="7">
    <location>
        <begin position="53"/>
        <end position="76"/>
    </location>
</feature>
<feature type="transmembrane region" description="Helical" evidence="7">
    <location>
        <begin position="379"/>
        <end position="401"/>
    </location>
</feature>
<feature type="domain" description="Major facilitator superfamily (MFS) profile" evidence="8">
    <location>
        <begin position="17"/>
        <end position="441"/>
    </location>
</feature>
<name>A0A9W7C7P6_9STRA</name>
<feature type="transmembrane region" description="Helical" evidence="7">
    <location>
        <begin position="189"/>
        <end position="211"/>
    </location>
</feature>
<feature type="transmembrane region" description="Helical" evidence="7">
    <location>
        <begin position="413"/>
        <end position="437"/>
    </location>
</feature>
<reference evidence="9" key="1">
    <citation type="submission" date="2022-07" db="EMBL/GenBank/DDBJ databases">
        <title>Genome analysis of Parmales, a sister group of diatoms, reveals the evolutionary specialization of diatoms from phago-mixotrophs to photoautotrophs.</title>
        <authorList>
            <person name="Ban H."/>
            <person name="Sato S."/>
            <person name="Yoshikawa S."/>
            <person name="Kazumasa Y."/>
            <person name="Nakamura Y."/>
            <person name="Ichinomiya M."/>
            <person name="Saitoh K."/>
            <person name="Sato N."/>
            <person name="Blanc-Mathieu R."/>
            <person name="Endo H."/>
            <person name="Kuwata A."/>
            <person name="Ogata H."/>
        </authorList>
    </citation>
    <scope>NUCLEOTIDE SEQUENCE</scope>
</reference>
<keyword evidence="5 7" id="KW-0472">Membrane</keyword>
<feature type="region of interest" description="Disordered" evidence="6">
    <location>
        <begin position="512"/>
        <end position="539"/>
    </location>
</feature>
<dbReference type="PANTHER" id="PTHR23510:SF3">
    <property type="entry name" value="MAJOR FACILITATOR SUPERFAMILY DOMAIN-CONTAINING PROTEIN 8"/>
    <property type="match status" value="1"/>
</dbReference>
<protein>
    <recommendedName>
        <fullName evidence="8">Major facilitator superfamily (MFS) profile domain-containing protein</fullName>
    </recommendedName>
</protein>
<accession>A0A9W7C7P6</accession>
<dbReference type="InterPro" id="IPR020846">
    <property type="entry name" value="MFS_dom"/>
</dbReference>
<comment type="subcellular location">
    <subcellularLocation>
        <location evidence="1">Endomembrane system</location>
        <topology evidence="1">Multi-pass membrane protein</topology>
    </subcellularLocation>
</comment>
<dbReference type="InterPro" id="IPR011701">
    <property type="entry name" value="MFS"/>
</dbReference>
<keyword evidence="2" id="KW-0813">Transport</keyword>
<proteinExistence type="predicted"/>
<evidence type="ECO:0000256" key="1">
    <source>
        <dbReference type="ARBA" id="ARBA00004127"/>
    </source>
</evidence>
<dbReference type="OrthoDB" id="370281at2759"/>
<feature type="transmembrane region" description="Helical" evidence="7">
    <location>
        <begin position="250"/>
        <end position="268"/>
    </location>
</feature>
<dbReference type="PROSITE" id="PS50850">
    <property type="entry name" value="MFS"/>
    <property type="match status" value="1"/>
</dbReference>
<dbReference type="InterPro" id="IPR036259">
    <property type="entry name" value="MFS_trans_sf"/>
</dbReference>
<dbReference type="EMBL" id="BRXZ01000042">
    <property type="protein sequence ID" value="GMI03708.1"/>
    <property type="molecule type" value="Genomic_DNA"/>
</dbReference>
<evidence type="ECO:0000256" key="2">
    <source>
        <dbReference type="ARBA" id="ARBA00022448"/>
    </source>
</evidence>
<comment type="caution">
    <text evidence="9">The sequence shown here is derived from an EMBL/GenBank/DDBJ whole genome shotgun (WGS) entry which is preliminary data.</text>
</comment>
<dbReference type="SUPFAM" id="SSF103473">
    <property type="entry name" value="MFS general substrate transporter"/>
    <property type="match status" value="1"/>
</dbReference>
<dbReference type="GO" id="GO:0022857">
    <property type="term" value="F:transmembrane transporter activity"/>
    <property type="evidence" value="ECO:0007669"/>
    <property type="project" value="InterPro"/>
</dbReference>
<feature type="transmembrane region" description="Helical" evidence="7">
    <location>
        <begin position="346"/>
        <end position="372"/>
    </location>
</feature>
<evidence type="ECO:0000313" key="10">
    <source>
        <dbReference type="Proteomes" id="UP001165082"/>
    </source>
</evidence>
<keyword evidence="10" id="KW-1185">Reference proteome</keyword>
<keyword evidence="3 7" id="KW-0812">Transmembrane</keyword>
<keyword evidence="4 7" id="KW-1133">Transmembrane helix</keyword>